<comment type="caution">
    <text evidence="2">The sequence shown here is derived from an EMBL/GenBank/DDBJ whole genome shotgun (WGS) entry which is preliminary data.</text>
</comment>
<protein>
    <submittedName>
        <fullName evidence="2">Amidohydrolase family protein</fullName>
    </submittedName>
</protein>
<keyword evidence="3" id="KW-1185">Reference proteome</keyword>
<dbReference type="PANTHER" id="PTHR35563">
    <property type="entry name" value="BARREL METAL-DEPENDENT HYDROLASE, PUTATIVE (AFU_ORTHOLOGUE AFUA_1G16240)-RELATED"/>
    <property type="match status" value="1"/>
</dbReference>
<evidence type="ECO:0000313" key="2">
    <source>
        <dbReference type="EMBL" id="MFC6019933.1"/>
    </source>
</evidence>
<name>A0ABW1KFY9_9ACTN</name>
<dbReference type="EMBL" id="JBHSPR010000023">
    <property type="protein sequence ID" value="MFC6019933.1"/>
    <property type="molecule type" value="Genomic_DNA"/>
</dbReference>
<reference evidence="3" key="1">
    <citation type="journal article" date="2019" name="Int. J. Syst. Evol. Microbiol.">
        <title>The Global Catalogue of Microorganisms (GCM) 10K type strain sequencing project: providing services to taxonomists for standard genome sequencing and annotation.</title>
        <authorList>
            <consortium name="The Broad Institute Genomics Platform"/>
            <consortium name="The Broad Institute Genome Sequencing Center for Infectious Disease"/>
            <person name="Wu L."/>
            <person name="Ma J."/>
        </authorList>
    </citation>
    <scope>NUCLEOTIDE SEQUENCE [LARGE SCALE GENOMIC DNA]</scope>
    <source>
        <strain evidence="3">ZS-35-S2</strain>
    </source>
</reference>
<dbReference type="InterPro" id="IPR052358">
    <property type="entry name" value="Aro_Compnd_Degr_Hydrolases"/>
</dbReference>
<feature type="domain" description="Amidohydrolase-related" evidence="1">
    <location>
        <begin position="20"/>
        <end position="285"/>
    </location>
</feature>
<dbReference type="RefSeq" id="WP_377426466.1">
    <property type="nucleotide sequence ID" value="NZ_JBHSPR010000023.1"/>
</dbReference>
<accession>A0ABW1KFY9</accession>
<organism evidence="2 3">
    <name type="scientific">Plantactinospora solaniradicis</name>
    <dbReference type="NCBI Taxonomy" id="1723736"/>
    <lineage>
        <taxon>Bacteria</taxon>
        <taxon>Bacillati</taxon>
        <taxon>Actinomycetota</taxon>
        <taxon>Actinomycetes</taxon>
        <taxon>Micromonosporales</taxon>
        <taxon>Micromonosporaceae</taxon>
        <taxon>Plantactinospora</taxon>
    </lineage>
</organism>
<gene>
    <name evidence="2" type="ORF">ACFP2T_27510</name>
</gene>
<dbReference type="SUPFAM" id="SSF51556">
    <property type="entry name" value="Metallo-dependent hydrolases"/>
    <property type="match status" value="1"/>
</dbReference>
<dbReference type="InterPro" id="IPR032466">
    <property type="entry name" value="Metal_Hydrolase"/>
</dbReference>
<dbReference type="Gene3D" id="3.20.20.140">
    <property type="entry name" value="Metal-dependent hydrolases"/>
    <property type="match status" value="1"/>
</dbReference>
<dbReference type="Proteomes" id="UP001596203">
    <property type="component" value="Unassembled WGS sequence"/>
</dbReference>
<dbReference type="InterPro" id="IPR006680">
    <property type="entry name" value="Amidohydro-rel"/>
</dbReference>
<evidence type="ECO:0000259" key="1">
    <source>
        <dbReference type="Pfam" id="PF04909"/>
    </source>
</evidence>
<proteinExistence type="predicted"/>
<dbReference type="PANTHER" id="PTHR35563:SF2">
    <property type="entry name" value="BARREL METAL-DEPENDENT HYDROLASE, PUTATIVE (AFU_ORTHOLOGUE AFUA_1G16240)-RELATED"/>
    <property type="match status" value="1"/>
</dbReference>
<sequence length="288" mass="31449">MTLDPRLPTPPRRAVPAGSCDTHAHVYAEPYPVDNASYVIPRAHPDVYRGMLATTGMTYGVVVQPDAYRDTRLLEQVLAEGVGRLAGVAVVDERVTPEHLERLHTLGVRGLRFNLQTDRRTGQRYAGSAGADALRQLAPRLGELGWHAQLWGPLDECLRLAADTERHAVPVVLDHMGWPDVAAGTGGAGFQRLLRTLDQGNLWVKLSVCRFGAPEGGYPGIRPFHDALVGARPDRLLWGSDWPYVGMGDAAPDVGELLDLFQDWVADDKTVAQILVANPARLYGLPEC</sequence>
<evidence type="ECO:0000313" key="3">
    <source>
        <dbReference type="Proteomes" id="UP001596203"/>
    </source>
</evidence>
<dbReference type="Pfam" id="PF04909">
    <property type="entry name" value="Amidohydro_2"/>
    <property type="match status" value="1"/>
</dbReference>